<dbReference type="Proteomes" id="UP000236003">
    <property type="component" value="Unassembled WGS sequence"/>
</dbReference>
<comment type="caution">
    <text evidence="2">The sequence shown here is derived from an EMBL/GenBank/DDBJ whole genome shotgun (WGS) entry which is preliminary data.</text>
</comment>
<dbReference type="RefSeq" id="WP_102820375.1">
    <property type="nucleotide sequence ID" value="NZ_JAMOHR010000006.1"/>
</dbReference>
<dbReference type="EMBL" id="POUM01000006">
    <property type="protein sequence ID" value="PNF59927.1"/>
    <property type="molecule type" value="Genomic_DNA"/>
</dbReference>
<dbReference type="Pfam" id="PF13503">
    <property type="entry name" value="DUF4123"/>
    <property type="match status" value="1"/>
</dbReference>
<name>A0A2N8RFR9_STUST</name>
<evidence type="ECO:0000259" key="1">
    <source>
        <dbReference type="Pfam" id="PF13503"/>
    </source>
</evidence>
<gene>
    <name evidence="2" type="ORF">CXK99_08890</name>
</gene>
<dbReference type="AlphaFoldDB" id="A0A2N8RFR9"/>
<reference evidence="2 3" key="1">
    <citation type="submission" date="2018-01" db="EMBL/GenBank/DDBJ databases">
        <title>Denitrification phenotypes of diverse strains of Pseudomonas stutzeri.</title>
        <authorList>
            <person name="Milligan D.A."/>
            <person name="Bergaust L."/>
            <person name="Bakken L.R."/>
            <person name="Frostegard A."/>
        </authorList>
    </citation>
    <scope>NUCLEOTIDE SEQUENCE [LARGE SCALE GENOMIC DNA]</scope>
    <source>
        <strain evidence="2 3">CCUG 44592</strain>
    </source>
</reference>
<dbReference type="InterPro" id="IPR025391">
    <property type="entry name" value="DUF4123"/>
</dbReference>
<evidence type="ECO:0000313" key="3">
    <source>
        <dbReference type="Proteomes" id="UP000236003"/>
    </source>
</evidence>
<evidence type="ECO:0000313" key="2">
    <source>
        <dbReference type="EMBL" id="PNF59927.1"/>
    </source>
</evidence>
<sequence length="191" mass="21678">MSAPTITGNGAILLDGARYENATAWLYQTFPSHQPWPLLLNTPYEAIAEAGPILLDAPMGSPAYEAWKHGSGIKDSVWLESDASVEELHRILQRRLRIFTPEHRELWLRFADARPLYQAWQSKVQWPEGFWHRIAHIWLHYEGTTFCAWNNEHPEIDGAPTSQGIAAQLTLDWPLLEALAKQDDTAQEAAL</sequence>
<organism evidence="2 3">
    <name type="scientific">Stutzerimonas stutzeri</name>
    <name type="common">Pseudomonas stutzeri</name>
    <dbReference type="NCBI Taxonomy" id="316"/>
    <lineage>
        <taxon>Bacteria</taxon>
        <taxon>Pseudomonadati</taxon>
        <taxon>Pseudomonadota</taxon>
        <taxon>Gammaproteobacteria</taxon>
        <taxon>Pseudomonadales</taxon>
        <taxon>Pseudomonadaceae</taxon>
        <taxon>Stutzerimonas</taxon>
    </lineage>
</organism>
<accession>A0A2N8RFR9</accession>
<protein>
    <recommendedName>
        <fullName evidence="1">DUF4123 domain-containing protein</fullName>
    </recommendedName>
</protein>
<feature type="domain" description="DUF4123" evidence="1">
    <location>
        <begin position="13"/>
        <end position="121"/>
    </location>
</feature>
<proteinExistence type="predicted"/>